<evidence type="ECO:0000256" key="5">
    <source>
        <dbReference type="ARBA" id="ARBA00022723"/>
    </source>
</evidence>
<comment type="similarity">
    <text evidence="3 11">Belongs to the cytochrome P450 family.</text>
</comment>
<dbReference type="FunFam" id="1.10.630.10:FF:000002">
    <property type="entry name" value="Cytochrome P450 1A1"/>
    <property type="match status" value="1"/>
</dbReference>
<organism evidence="12 13">
    <name type="scientific">Hymenochirus boettgeri</name>
    <name type="common">Congo dwarf clawed frog</name>
    <dbReference type="NCBI Taxonomy" id="247094"/>
    <lineage>
        <taxon>Eukaryota</taxon>
        <taxon>Metazoa</taxon>
        <taxon>Chordata</taxon>
        <taxon>Craniata</taxon>
        <taxon>Vertebrata</taxon>
        <taxon>Euteleostomi</taxon>
        <taxon>Amphibia</taxon>
        <taxon>Batrachia</taxon>
        <taxon>Anura</taxon>
        <taxon>Pipoidea</taxon>
        <taxon>Pipidae</taxon>
        <taxon>Pipinae</taxon>
        <taxon>Hymenochirus</taxon>
    </lineage>
</organism>
<proteinExistence type="inferred from homology"/>
<dbReference type="OrthoDB" id="1055148at2759"/>
<dbReference type="PRINTS" id="PR00385">
    <property type="entry name" value="P450"/>
</dbReference>
<dbReference type="GO" id="GO:0020037">
    <property type="term" value="F:heme binding"/>
    <property type="evidence" value="ECO:0007669"/>
    <property type="project" value="InterPro"/>
</dbReference>
<evidence type="ECO:0000256" key="2">
    <source>
        <dbReference type="ARBA" id="ARBA00004370"/>
    </source>
</evidence>
<comment type="caution">
    <text evidence="12">The sequence shown here is derived from an EMBL/GenBank/DDBJ whole genome shotgun (WGS) entry which is preliminary data.</text>
</comment>
<keyword evidence="9" id="KW-0472">Membrane</keyword>
<dbReference type="InterPro" id="IPR001128">
    <property type="entry name" value="Cyt_P450"/>
</dbReference>
<keyword evidence="7 10" id="KW-0408">Iron</keyword>
<evidence type="ECO:0000256" key="7">
    <source>
        <dbReference type="ARBA" id="ARBA00023004"/>
    </source>
</evidence>
<evidence type="ECO:0000256" key="8">
    <source>
        <dbReference type="ARBA" id="ARBA00023033"/>
    </source>
</evidence>
<keyword evidence="8 11" id="KW-0503">Monooxygenase</keyword>
<dbReference type="GO" id="GO:0016020">
    <property type="term" value="C:membrane"/>
    <property type="evidence" value="ECO:0007669"/>
    <property type="project" value="UniProtKB-SubCell"/>
</dbReference>
<dbReference type="AlphaFoldDB" id="A0A8T2K1M3"/>
<evidence type="ECO:0000313" key="12">
    <source>
        <dbReference type="EMBL" id="KAG8449644.1"/>
    </source>
</evidence>
<keyword evidence="4 10" id="KW-0349">Heme</keyword>
<dbReference type="PANTHER" id="PTHR24289:SF15">
    <property type="entry name" value="CYTOCHROME P450 FAMILY 1 SUBFAMILY B MEMBER 1"/>
    <property type="match status" value="1"/>
</dbReference>
<evidence type="ECO:0000256" key="6">
    <source>
        <dbReference type="ARBA" id="ARBA00023002"/>
    </source>
</evidence>
<name>A0A8T2K1M3_9PIPI</name>
<reference evidence="12" key="1">
    <citation type="thesis" date="2020" institute="ProQuest LLC" country="789 East Eisenhower Parkway, Ann Arbor, MI, USA">
        <title>Comparative Genomics and Chromosome Evolution.</title>
        <authorList>
            <person name="Mudd A.B."/>
        </authorList>
    </citation>
    <scope>NUCLEOTIDE SEQUENCE</scope>
    <source>
        <strain evidence="12">Female2</strain>
        <tissue evidence="12">Blood</tissue>
    </source>
</reference>
<dbReference type="PANTHER" id="PTHR24289">
    <property type="entry name" value="STEROID 17-ALPHA-HYDROXYLASE/17,20 LYASE"/>
    <property type="match status" value="1"/>
</dbReference>
<dbReference type="PRINTS" id="PR00463">
    <property type="entry name" value="EP450I"/>
</dbReference>
<keyword evidence="5 10" id="KW-0479">Metal-binding</keyword>
<protein>
    <submittedName>
        <fullName evidence="12">Uncharacterized protein</fullName>
    </submittedName>
</protein>
<dbReference type="PROSITE" id="PS00086">
    <property type="entry name" value="CYTOCHROME_P450"/>
    <property type="match status" value="1"/>
</dbReference>
<evidence type="ECO:0000313" key="13">
    <source>
        <dbReference type="Proteomes" id="UP000812440"/>
    </source>
</evidence>
<dbReference type="Gene3D" id="1.10.630.10">
    <property type="entry name" value="Cytochrome P450"/>
    <property type="match status" value="1"/>
</dbReference>
<feature type="binding site" description="axial binding residue" evidence="10">
    <location>
        <position position="462"/>
    </location>
    <ligand>
        <name>heme</name>
        <dbReference type="ChEBI" id="CHEBI:30413"/>
    </ligand>
    <ligandPart>
        <name>Fe</name>
        <dbReference type="ChEBI" id="CHEBI:18248"/>
    </ligandPart>
</feature>
<comment type="cofactor">
    <cofactor evidence="1 10">
        <name>heme</name>
        <dbReference type="ChEBI" id="CHEBI:30413"/>
    </cofactor>
</comment>
<comment type="subcellular location">
    <subcellularLocation>
        <location evidence="2">Membrane</location>
    </subcellularLocation>
</comment>
<dbReference type="GO" id="GO:0005506">
    <property type="term" value="F:iron ion binding"/>
    <property type="evidence" value="ECO:0007669"/>
    <property type="project" value="InterPro"/>
</dbReference>
<dbReference type="CDD" id="cd20675">
    <property type="entry name" value="CYP1B1-like"/>
    <property type="match status" value="1"/>
</dbReference>
<dbReference type="GO" id="GO:0042448">
    <property type="term" value="P:progesterone metabolic process"/>
    <property type="evidence" value="ECO:0007669"/>
    <property type="project" value="TreeGrafter"/>
</dbReference>
<evidence type="ECO:0000256" key="10">
    <source>
        <dbReference type="PIRSR" id="PIRSR602401-1"/>
    </source>
</evidence>
<keyword evidence="6 11" id="KW-0560">Oxidoreductase</keyword>
<evidence type="ECO:0000256" key="1">
    <source>
        <dbReference type="ARBA" id="ARBA00001971"/>
    </source>
</evidence>
<dbReference type="InterPro" id="IPR002401">
    <property type="entry name" value="Cyt_P450_E_grp-I"/>
</dbReference>
<dbReference type="Proteomes" id="UP000812440">
    <property type="component" value="Chromosome 8_10"/>
</dbReference>
<dbReference type="Pfam" id="PF00067">
    <property type="entry name" value="p450"/>
    <property type="match status" value="1"/>
</dbReference>
<dbReference type="GO" id="GO:0042446">
    <property type="term" value="P:hormone biosynthetic process"/>
    <property type="evidence" value="ECO:0007669"/>
    <property type="project" value="TreeGrafter"/>
</dbReference>
<dbReference type="EMBL" id="JAACNH010000003">
    <property type="protein sequence ID" value="KAG8449644.1"/>
    <property type="molecule type" value="Genomic_DNA"/>
</dbReference>
<dbReference type="InterPro" id="IPR017972">
    <property type="entry name" value="Cyt_P450_CS"/>
</dbReference>
<keyword evidence="13" id="KW-1185">Reference proteome</keyword>
<evidence type="ECO:0000256" key="3">
    <source>
        <dbReference type="ARBA" id="ARBA00010617"/>
    </source>
</evidence>
<dbReference type="SUPFAM" id="SSF48264">
    <property type="entry name" value="Cytochrome P450"/>
    <property type="match status" value="1"/>
</dbReference>
<dbReference type="InterPro" id="IPR036396">
    <property type="entry name" value="Cyt_P450_sf"/>
</dbReference>
<sequence length="525" mass="59166">MTPMEVNNFSDPSGQWKDSLQPALVFSFLIIICLEACIWVRSHGQRRSPPGPFQWPFVGNALQLGQLPHLTFCKMAKKYGNIFQIRLGTRNIVVLNGESTIREALVKHSTEFAGRPNFTSFRIISGGKSIAFGGYSALWKAHKKIAHSTLRSFSTINTKTQKLFGHHVVSEAKDLIQVFLRLSSHDQYFDPSNECNVASANVICALCFGKRYSHDDLEFKAMVGRNDKFGQTVGAGSLVDIMPWLKAFPNPVRSLYQSFKDLNVEFFDFVKDKVTQHRQTYNPEVTRDMSDAFINHIEHGAGAVDGLTKDYVEVTVTDILGAGQDTNSTALSWIILLLVKYPDIQIKLQEEIDLVVGPNRLPCADDKIHLPYLQAFIYETLRYTSFVPVTIPHATTCDVVIDGFYIPKDTVVFVNQWSVNHDKSKWINPEVFEPGRFLDEDGTLDKNAAYSVMIFSMGKRRCIGEQLSMLQNFLFTAVLLQQCSFHAKPKEMPTMACVYSLSLKPLPYRISVTARQGQQARDVPA</sequence>
<gene>
    <name evidence="12" type="ORF">GDO86_016328</name>
</gene>
<evidence type="ECO:0000256" key="4">
    <source>
        <dbReference type="ARBA" id="ARBA00022617"/>
    </source>
</evidence>
<evidence type="ECO:0000256" key="9">
    <source>
        <dbReference type="ARBA" id="ARBA00023136"/>
    </source>
</evidence>
<evidence type="ECO:0000256" key="11">
    <source>
        <dbReference type="RuleBase" id="RU000461"/>
    </source>
</evidence>
<dbReference type="GO" id="GO:0004508">
    <property type="term" value="F:steroid 17-alpha-monooxygenase activity"/>
    <property type="evidence" value="ECO:0007669"/>
    <property type="project" value="TreeGrafter"/>
</dbReference>
<accession>A0A8T2K1M3</accession>